<dbReference type="EMBL" id="LS398548">
    <property type="protein sequence ID" value="SPR16440.1"/>
    <property type="molecule type" value="Genomic_DNA"/>
</dbReference>
<feature type="transmembrane region" description="Helical" evidence="1">
    <location>
        <begin position="63"/>
        <end position="84"/>
    </location>
</feature>
<gene>
    <name evidence="2" type="ORF">KARP_02336</name>
</gene>
<feature type="transmembrane region" description="Helical" evidence="1">
    <location>
        <begin position="143"/>
        <end position="161"/>
    </location>
</feature>
<name>A0A2U3RT99_ORITS</name>
<protein>
    <submittedName>
        <fullName evidence="2">Uncharacterized protein</fullName>
    </submittedName>
</protein>
<reference evidence="3" key="1">
    <citation type="submission" date="2018-03" db="EMBL/GenBank/DDBJ databases">
        <authorList>
            <person name="Batty M. E."/>
            <person name="Batty M E."/>
        </authorList>
    </citation>
    <scope>NUCLEOTIDE SEQUENCE [LARGE SCALE GENOMIC DNA]</scope>
</reference>
<keyword evidence="1" id="KW-0472">Membrane</keyword>
<sequence length="274" mass="31194">MTSVLSAVVAVILRVGLQVFDRKILNKNPKLFSEIMQTNSTYPFLFSILFILVLGQRQSMLEYLLSLVIIAQGVILACASWSISLGLKNMNLKYVVVVQKLVDLIIPFILIASHSTQTIHWELFISIFFYIPFVYSGIKFRNICFVSVFCIISTIGLQALFGSFASKDRPNSVIQFCAYVAAILFWRWVTVGGWSLLLFKTKNSLGRGLKVQLVVRAGFAYLSQIAFFLRSHPRTPVNLGLFSMQLLCFACCQLLCFWARNYSLQNWCQYFVLL</sequence>
<feature type="transmembrane region" description="Helical" evidence="1">
    <location>
        <begin position="104"/>
        <end position="131"/>
    </location>
</feature>
<organism evidence="2 3">
    <name type="scientific">Orientia tsutsugamushi</name>
    <name type="common">Rickettsia tsutsugamushi</name>
    <dbReference type="NCBI Taxonomy" id="784"/>
    <lineage>
        <taxon>Bacteria</taxon>
        <taxon>Pseudomonadati</taxon>
        <taxon>Pseudomonadota</taxon>
        <taxon>Alphaproteobacteria</taxon>
        <taxon>Rickettsiales</taxon>
        <taxon>Rickettsiaceae</taxon>
        <taxon>Rickettsieae</taxon>
        <taxon>Orientia</taxon>
    </lineage>
</organism>
<accession>A0A2U3RT99</accession>
<feature type="transmembrane region" description="Helical" evidence="1">
    <location>
        <begin position="241"/>
        <end position="259"/>
    </location>
</feature>
<keyword evidence="1" id="KW-0812">Transmembrane</keyword>
<feature type="transmembrane region" description="Helical" evidence="1">
    <location>
        <begin position="211"/>
        <end position="229"/>
    </location>
</feature>
<keyword evidence="1" id="KW-1133">Transmembrane helix</keyword>
<dbReference type="AlphaFoldDB" id="A0A2U3RT99"/>
<proteinExistence type="predicted"/>
<evidence type="ECO:0000313" key="2">
    <source>
        <dbReference type="EMBL" id="SPR16440.1"/>
    </source>
</evidence>
<dbReference type="Proteomes" id="UP000245243">
    <property type="component" value="Chromosome I"/>
</dbReference>
<feature type="transmembrane region" description="Helical" evidence="1">
    <location>
        <begin position="40"/>
        <end position="56"/>
    </location>
</feature>
<evidence type="ECO:0000313" key="3">
    <source>
        <dbReference type="Proteomes" id="UP000245243"/>
    </source>
</evidence>
<feature type="transmembrane region" description="Helical" evidence="1">
    <location>
        <begin position="173"/>
        <end position="199"/>
    </location>
</feature>
<evidence type="ECO:0000256" key="1">
    <source>
        <dbReference type="SAM" id="Phobius"/>
    </source>
</evidence>